<comment type="caution">
    <text evidence="1">The sequence shown here is derived from an EMBL/GenBank/DDBJ whole genome shotgun (WGS) entry which is preliminary data.</text>
</comment>
<sequence>MTTTATTAPANPDNTAVATQPIGYWSTATSKTVLQYIQSAMARLDITQPHWWVINHVNDSDEGLTRDELRVRLGVFVDNGQEMVGRAADGLLARGWLTADATGRLRLTDTGQEARGLIKERVDGLRAEIHEGIPDEEYVIALSVLQRMIRNVEAKAAQA</sequence>
<dbReference type="InterPro" id="IPR036390">
    <property type="entry name" value="WH_DNA-bd_sf"/>
</dbReference>
<accession>A0A7W7PFD3</accession>
<evidence type="ECO:0000313" key="1">
    <source>
        <dbReference type="EMBL" id="MBB4887959.1"/>
    </source>
</evidence>
<keyword evidence="2" id="KW-1185">Reference proteome</keyword>
<gene>
    <name evidence="1" type="ORF">FHS38_004027</name>
</gene>
<keyword evidence="1" id="KW-0238">DNA-binding</keyword>
<protein>
    <submittedName>
        <fullName evidence="1">DNA-binding MarR family transcriptional regulator</fullName>
    </submittedName>
</protein>
<dbReference type="EMBL" id="JACHJG010000008">
    <property type="protein sequence ID" value="MBB4887959.1"/>
    <property type="molecule type" value="Genomic_DNA"/>
</dbReference>
<dbReference type="InterPro" id="IPR036388">
    <property type="entry name" value="WH-like_DNA-bd_sf"/>
</dbReference>
<dbReference type="AlphaFoldDB" id="A0A7W7PFD3"/>
<proteinExistence type="predicted"/>
<reference evidence="1 2" key="1">
    <citation type="submission" date="2020-08" db="EMBL/GenBank/DDBJ databases">
        <title>Genomic Encyclopedia of Type Strains, Phase III (KMG-III): the genomes of soil and plant-associated and newly described type strains.</title>
        <authorList>
            <person name="Whitman W."/>
        </authorList>
    </citation>
    <scope>NUCLEOTIDE SEQUENCE [LARGE SCALE GENOMIC DNA]</scope>
    <source>
        <strain evidence="1 2">CECT 3265</strain>
    </source>
</reference>
<dbReference type="RefSeq" id="WP_184735221.1">
    <property type="nucleotide sequence ID" value="NZ_BMRW01000008.1"/>
</dbReference>
<name>A0A7W7PFD3_STRNE</name>
<dbReference type="Gene3D" id="1.10.10.10">
    <property type="entry name" value="Winged helix-like DNA-binding domain superfamily/Winged helix DNA-binding domain"/>
    <property type="match status" value="1"/>
</dbReference>
<dbReference type="GO" id="GO:0003677">
    <property type="term" value="F:DNA binding"/>
    <property type="evidence" value="ECO:0007669"/>
    <property type="project" value="UniProtKB-KW"/>
</dbReference>
<dbReference type="SUPFAM" id="SSF46785">
    <property type="entry name" value="Winged helix' DNA-binding domain"/>
    <property type="match status" value="1"/>
</dbReference>
<evidence type="ECO:0000313" key="2">
    <source>
        <dbReference type="Proteomes" id="UP000556436"/>
    </source>
</evidence>
<dbReference type="Proteomes" id="UP000556436">
    <property type="component" value="Unassembled WGS sequence"/>
</dbReference>
<organism evidence="1 2">
    <name type="scientific">Streptomyces netropsis</name>
    <name type="common">Streptoverticillium netropsis</name>
    <dbReference type="NCBI Taxonomy" id="55404"/>
    <lineage>
        <taxon>Bacteria</taxon>
        <taxon>Bacillati</taxon>
        <taxon>Actinomycetota</taxon>
        <taxon>Actinomycetes</taxon>
        <taxon>Kitasatosporales</taxon>
        <taxon>Streptomycetaceae</taxon>
        <taxon>Streptomyces</taxon>
    </lineage>
</organism>